<organism evidence="1 2">
    <name type="scientific">Caldimicrobium thiodismutans</name>
    <dbReference type="NCBI Taxonomy" id="1653476"/>
    <lineage>
        <taxon>Bacteria</taxon>
        <taxon>Pseudomonadati</taxon>
        <taxon>Thermodesulfobacteriota</taxon>
        <taxon>Thermodesulfobacteria</taxon>
        <taxon>Thermodesulfobacteriales</taxon>
        <taxon>Thermodesulfobacteriaceae</taxon>
        <taxon>Caldimicrobium</taxon>
    </lineage>
</organism>
<dbReference type="Proteomes" id="UP000235731">
    <property type="component" value="Unassembled WGS sequence"/>
</dbReference>
<dbReference type="EMBL" id="PNIE01000014">
    <property type="protein sequence ID" value="PMP64328.1"/>
    <property type="molecule type" value="Genomic_DNA"/>
</dbReference>
<name>A0A2N7PL64_9BACT</name>
<comment type="caution">
    <text evidence="1">The sequence shown here is derived from an EMBL/GenBank/DDBJ whole genome shotgun (WGS) entry which is preliminary data.</text>
</comment>
<reference evidence="1 2" key="1">
    <citation type="submission" date="2018-01" db="EMBL/GenBank/DDBJ databases">
        <title>Metagenomic assembled genomes from two thermal pools in the Uzon Caldera, Kamchatka, Russia.</title>
        <authorList>
            <person name="Wilkins L."/>
            <person name="Ettinger C."/>
        </authorList>
    </citation>
    <scope>NUCLEOTIDE SEQUENCE [LARGE SCALE GENOMIC DNA]</scope>
    <source>
        <strain evidence="1">ZAV-15</strain>
    </source>
</reference>
<gene>
    <name evidence="1" type="ORF">C0197_01040</name>
</gene>
<sequence>NCTSGTGSTGGTCQTANLTGNQNFTLSVTNAFGSNYCFVKICVRPNNPSDFANYYRVWNVSGSTIEARLPDGTCRRIPNNSEITQLSSGKKLGPGQSILIYPSAGRVDCKGTLLFTIRYDDAVCADDNSNRWVNFTGSSLSDR</sequence>
<accession>A0A2N7PL64</accession>
<feature type="non-terminal residue" evidence="1">
    <location>
        <position position="1"/>
    </location>
</feature>
<dbReference type="AlphaFoldDB" id="A0A2N7PL64"/>
<evidence type="ECO:0000313" key="2">
    <source>
        <dbReference type="Proteomes" id="UP000235731"/>
    </source>
</evidence>
<evidence type="ECO:0000313" key="1">
    <source>
        <dbReference type="EMBL" id="PMP64328.1"/>
    </source>
</evidence>
<proteinExistence type="predicted"/>
<protein>
    <submittedName>
        <fullName evidence="1">Uncharacterized protein</fullName>
    </submittedName>
</protein>